<dbReference type="Proteomes" id="UP000175968">
    <property type="component" value="Chromosome"/>
</dbReference>
<proteinExistence type="predicted"/>
<evidence type="ECO:0000313" key="2">
    <source>
        <dbReference type="Proteomes" id="UP000175968"/>
    </source>
</evidence>
<gene>
    <name evidence="1" type="ORF">EM308_09685</name>
</gene>
<name>A0AAC9I6D5_9FLAO</name>
<organism evidence="1 2">
    <name type="scientific">Flavobacterium gilvum</name>
    <dbReference type="NCBI Taxonomy" id="1492737"/>
    <lineage>
        <taxon>Bacteria</taxon>
        <taxon>Pseudomonadati</taxon>
        <taxon>Bacteroidota</taxon>
        <taxon>Flavobacteriia</taxon>
        <taxon>Flavobacteriales</taxon>
        <taxon>Flavobacteriaceae</taxon>
        <taxon>Flavobacterium</taxon>
    </lineage>
</organism>
<evidence type="ECO:0000313" key="1">
    <source>
        <dbReference type="EMBL" id="AOW09753.1"/>
    </source>
</evidence>
<protein>
    <submittedName>
        <fullName evidence="1">Uncharacterized protein</fullName>
    </submittedName>
</protein>
<accession>A0AAC9I6D5</accession>
<dbReference type="InterPro" id="IPR009282">
    <property type="entry name" value="DUF937"/>
</dbReference>
<dbReference type="RefSeq" id="WP_035634818.1">
    <property type="nucleotide sequence ID" value="NZ_CP017479.1"/>
</dbReference>
<dbReference type="EMBL" id="CP017479">
    <property type="protein sequence ID" value="AOW09753.1"/>
    <property type="molecule type" value="Genomic_DNA"/>
</dbReference>
<keyword evidence="2" id="KW-1185">Reference proteome</keyword>
<dbReference type="Pfam" id="PF06078">
    <property type="entry name" value="DUF937"/>
    <property type="match status" value="1"/>
</dbReference>
<dbReference type="AlphaFoldDB" id="A0AAC9I6D5"/>
<dbReference type="KEGG" id="fgl:EM308_09685"/>
<reference evidence="1 2" key="1">
    <citation type="submission" date="2016-10" db="EMBL/GenBank/DDBJ databases">
        <title>Flavobacterium gilvum sp. nov., isolated from stream water.</title>
        <authorList>
            <person name="Shin S.-K."/>
            <person name="Cho Y.-J."/>
            <person name="Yi H."/>
        </authorList>
    </citation>
    <scope>NUCLEOTIDE SEQUENCE [LARGE SCALE GENOMIC DNA]</scope>
    <source>
        <strain evidence="1 2">EM1308</strain>
    </source>
</reference>
<sequence>MFEQLTQLVQQFGQDAVVNNDAVPNEHNEAVMSEAGNSIFSSLEQMASEGGIEKLAGLLQGNNAQDPSNPAVQQITQQLTGSLGEKFGLSSSAASGVAGSLIPKILGGLVGKANDPNDSFQITDLIGAISGGGAQTSGIMDAISKYGTQFGLDQNGDGKVDISDAASLSKNSGGIGGLLGKLFGK</sequence>